<gene>
    <name evidence="8" type="ORF">CUU66_15810</name>
</gene>
<dbReference type="GO" id="GO:0015109">
    <property type="term" value="F:chromate transmembrane transporter activity"/>
    <property type="evidence" value="ECO:0007669"/>
    <property type="project" value="InterPro"/>
</dbReference>
<protein>
    <submittedName>
        <fullName evidence="8">Chromate transporter</fullName>
    </submittedName>
</protein>
<comment type="similarity">
    <text evidence="2">Belongs to the chromate ion transporter (CHR) (TC 2.A.51) family.</text>
</comment>
<keyword evidence="6 7" id="KW-0472">Membrane</keyword>
<evidence type="ECO:0000256" key="3">
    <source>
        <dbReference type="ARBA" id="ARBA00022475"/>
    </source>
</evidence>
<comment type="caution">
    <text evidence="8">The sequence shown here is derived from an EMBL/GenBank/DDBJ whole genome shotgun (WGS) entry which is preliminary data.</text>
</comment>
<keyword evidence="3" id="KW-1003">Cell membrane</keyword>
<evidence type="ECO:0000256" key="7">
    <source>
        <dbReference type="SAM" id="Phobius"/>
    </source>
</evidence>
<feature type="transmembrane region" description="Helical" evidence="7">
    <location>
        <begin position="71"/>
        <end position="96"/>
    </location>
</feature>
<organism evidence="8 9">
    <name type="scientific">Peribacillus deserti</name>
    <dbReference type="NCBI Taxonomy" id="673318"/>
    <lineage>
        <taxon>Bacteria</taxon>
        <taxon>Bacillati</taxon>
        <taxon>Bacillota</taxon>
        <taxon>Bacilli</taxon>
        <taxon>Bacillales</taxon>
        <taxon>Bacillaceae</taxon>
        <taxon>Peribacillus</taxon>
    </lineage>
</organism>
<dbReference type="PANTHER" id="PTHR43663">
    <property type="entry name" value="CHROMATE TRANSPORT PROTEIN-RELATED"/>
    <property type="match status" value="1"/>
</dbReference>
<evidence type="ECO:0000256" key="2">
    <source>
        <dbReference type="ARBA" id="ARBA00005262"/>
    </source>
</evidence>
<evidence type="ECO:0000256" key="4">
    <source>
        <dbReference type="ARBA" id="ARBA00022692"/>
    </source>
</evidence>
<keyword evidence="9" id="KW-1185">Reference proteome</keyword>
<name>A0A2N5M3L5_9BACI</name>
<evidence type="ECO:0000256" key="5">
    <source>
        <dbReference type="ARBA" id="ARBA00022989"/>
    </source>
</evidence>
<dbReference type="InterPro" id="IPR052518">
    <property type="entry name" value="CHR_Transporter"/>
</dbReference>
<keyword evidence="4 7" id="KW-0812">Transmembrane</keyword>
<dbReference type="PANTHER" id="PTHR43663:SF1">
    <property type="entry name" value="CHROMATE TRANSPORTER"/>
    <property type="match status" value="1"/>
</dbReference>
<comment type="subcellular location">
    <subcellularLocation>
        <location evidence="1">Cell membrane</location>
        <topology evidence="1">Multi-pass membrane protein</topology>
    </subcellularLocation>
</comment>
<dbReference type="OrthoDB" id="9027281at2"/>
<proteinExistence type="inferred from homology"/>
<dbReference type="EMBL" id="PGUY01000048">
    <property type="protein sequence ID" value="PLT28954.1"/>
    <property type="molecule type" value="Genomic_DNA"/>
</dbReference>
<keyword evidence="5 7" id="KW-1133">Transmembrane helix</keyword>
<dbReference type="Proteomes" id="UP000234748">
    <property type="component" value="Unassembled WGS sequence"/>
</dbReference>
<sequence>MMKHWHIFLAFFRVGMLGYGGGPSSIPLVHKEVVDRYKWMSEEEFGDVLALANTLPGPIATKMAGYIGYKVAGYAGLVNALLASIIPTIFLMILVLSSLSAYKDQAWVLGMTKAVVPVVAVMLAVLAWQFYKNGQKGLGWKVNLVLVAASLVIMEVLGLHPGILIAGLLAWALLSPVKKVEKNKTAEEVAAASERKMV</sequence>
<feature type="transmembrane region" description="Helical" evidence="7">
    <location>
        <begin position="108"/>
        <end position="131"/>
    </location>
</feature>
<dbReference type="Pfam" id="PF02417">
    <property type="entry name" value="Chromate_transp"/>
    <property type="match status" value="1"/>
</dbReference>
<dbReference type="AlphaFoldDB" id="A0A2N5M3L5"/>
<feature type="transmembrane region" description="Helical" evidence="7">
    <location>
        <begin position="143"/>
        <end position="174"/>
    </location>
</feature>
<reference evidence="8 9" key="1">
    <citation type="submission" date="2017-11" db="EMBL/GenBank/DDBJ databases">
        <title>Comparitive Functional Genomics of Dry Heat Resistant strains isolated from the Viking Spacecraft.</title>
        <authorList>
            <person name="Seuylemezian A."/>
            <person name="Cooper K."/>
            <person name="Vaishampayan P."/>
        </authorList>
    </citation>
    <scope>NUCLEOTIDE SEQUENCE [LARGE SCALE GENOMIC DNA]</scope>
    <source>
        <strain evidence="8 9">V1-29</strain>
    </source>
</reference>
<evidence type="ECO:0000256" key="6">
    <source>
        <dbReference type="ARBA" id="ARBA00023136"/>
    </source>
</evidence>
<dbReference type="InterPro" id="IPR003370">
    <property type="entry name" value="Chromate_transpt"/>
</dbReference>
<evidence type="ECO:0000313" key="8">
    <source>
        <dbReference type="EMBL" id="PLT28954.1"/>
    </source>
</evidence>
<dbReference type="GO" id="GO:0005886">
    <property type="term" value="C:plasma membrane"/>
    <property type="evidence" value="ECO:0007669"/>
    <property type="project" value="UniProtKB-SubCell"/>
</dbReference>
<accession>A0A2N5M3L5</accession>
<evidence type="ECO:0000256" key="1">
    <source>
        <dbReference type="ARBA" id="ARBA00004651"/>
    </source>
</evidence>
<evidence type="ECO:0000313" key="9">
    <source>
        <dbReference type="Proteomes" id="UP000234748"/>
    </source>
</evidence>